<feature type="transmembrane region" description="Helical" evidence="1">
    <location>
        <begin position="20"/>
        <end position="41"/>
    </location>
</feature>
<evidence type="ECO:0000313" key="3">
    <source>
        <dbReference type="Proteomes" id="UP000464378"/>
    </source>
</evidence>
<dbReference type="Proteomes" id="UP000464378">
    <property type="component" value="Chromosome"/>
</dbReference>
<keyword evidence="1" id="KW-1133">Transmembrane helix</keyword>
<feature type="transmembrane region" description="Helical" evidence="1">
    <location>
        <begin position="91"/>
        <end position="114"/>
    </location>
</feature>
<proteinExistence type="predicted"/>
<keyword evidence="3" id="KW-1185">Reference proteome</keyword>
<evidence type="ECO:0000313" key="2">
    <source>
        <dbReference type="EMBL" id="VIP04176.1"/>
    </source>
</evidence>
<dbReference type="RefSeq" id="WP_162659295.1">
    <property type="nucleotide sequence ID" value="NZ_LR593887.1"/>
</dbReference>
<feature type="transmembrane region" description="Helical" evidence="1">
    <location>
        <begin position="53"/>
        <end position="71"/>
    </location>
</feature>
<accession>A0A6C2YRS1</accession>
<organism evidence="2">
    <name type="scientific">Tuwongella immobilis</name>
    <dbReference type="NCBI Taxonomy" id="692036"/>
    <lineage>
        <taxon>Bacteria</taxon>
        <taxon>Pseudomonadati</taxon>
        <taxon>Planctomycetota</taxon>
        <taxon>Planctomycetia</taxon>
        <taxon>Gemmatales</taxon>
        <taxon>Gemmataceae</taxon>
        <taxon>Tuwongella</taxon>
    </lineage>
</organism>
<sequence length="472" mass="51470">MVEPIPSPADRPADPVSYKPLAPLAIVAVSFAGLFLGIVLLMGLAAITSRKPAVVPGLLLMPIASLVLAVLARLRISRSEGTLDGMRLAGIAWWISVLGGLGYLAYIVAFELAIRQQSDTFARKFFSYLNEGDINSAFVMTLDPARRTGVSPRDGLALEAAFGEKLTGFRSSELVRYFQRNPNGVSIDGLGVKAWEQQPTGFDVVQLYRISSGEGQIDVTMPMMGSEGRELVGRQWHINFLGDQAMLGAARFTAYGNAIREVRGNSAEFMRLFFTLMGTRQIEQALLLTLTPDQQQNYVDRVTASMLMAGSLGSAAPRRAPVPLEEFGKSDFLKTDTGSESSAEQRREFFTQIWSLGRIVPGGTASNSPNPTFPEVRLLPDRLQALVDVELSYNESKTYARGRVVMESRSPEILKKLQELAAEAKSNPNTYVDVSKVSFLGRSSRLDWQIVGLQSDLDRVQATGPGGNPGMP</sequence>
<reference evidence="2" key="1">
    <citation type="submission" date="2019-04" db="EMBL/GenBank/DDBJ databases">
        <authorList>
            <consortium name="Science for Life Laboratories"/>
        </authorList>
    </citation>
    <scope>NUCLEOTIDE SEQUENCE</scope>
    <source>
        <strain evidence="2">MBLW1</strain>
    </source>
</reference>
<dbReference type="InParanoid" id="A0A6C2YRS1"/>
<keyword evidence="1" id="KW-0472">Membrane</keyword>
<dbReference type="EMBL" id="LR586016">
    <property type="protein sequence ID" value="VIP04176.1"/>
    <property type="molecule type" value="Genomic_DNA"/>
</dbReference>
<protein>
    <submittedName>
        <fullName evidence="2">Uncharacterized protein</fullName>
    </submittedName>
</protein>
<dbReference type="AlphaFoldDB" id="A0A6C2YRS1"/>
<gene>
    <name evidence="2" type="ORF">GMBLW1_50170</name>
</gene>
<dbReference type="EMBL" id="LR593887">
    <property type="protein sequence ID" value="VTS05716.1"/>
    <property type="molecule type" value="Genomic_DNA"/>
</dbReference>
<evidence type="ECO:0000256" key="1">
    <source>
        <dbReference type="SAM" id="Phobius"/>
    </source>
</evidence>
<dbReference type="KEGG" id="tim:GMBLW1_50170"/>
<name>A0A6C2YRS1_9BACT</name>
<keyword evidence="1" id="KW-0812">Transmembrane</keyword>